<comment type="caution">
    <text evidence="1">The sequence shown here is derived from an EMBL/GenBank/DDBJ whole genome shotgun (WGS) entry which is preliminary data.</text>
</comment>
<proteinExistence type="predicted"/>
<dbReference type="Pfam" id="PF07924">
    <property type="entry name" value="NuiA"/>
    <property type="match status" value="1"/>
</dbReference>
<sequence>MVSLRSELEQAAQGLLFVSESEFPLEVFTLPAGLSITSGADFLKAFGDSRQPEVEKVTLAYFFRNMGRMSPDQDPAQQITAQRFVALQQWLETNLQEVRVYRVGQIQVQTYVVGKAPDGTWLGLKTTLIET</sequence>
<evidence type="ECO:0000313" key="2">
    <source>
        <dbReference type="Proteomes" id="UP000659698"/>
    </source>
</evidence>
<dbReference type="InterPro" id="IPR012489">
    <property type="entry name" value="NucleaseA_inhib-like"/>
</dbReference>
<dbReference type="EMBL" id="JACOAF010000020">
    <property type="protein sequence ID" value="MBC3539570.1"/>
    <property type="molecule type" value="Genomic_DNA"/>
</dbReference>
<reference evidence="1 2" key="1">
    <citation type="journal article" date="2019" name="Int. J. Syst. Evol. Microbiol.">
        <title>Rufibacter sediminis sp. nov., isolated from freshwater lake sediment.</title>
        <authorList>
            <person name="Qu J.H."/>
            <person name="Zhang L.J."/>
            <person name="Fu Y.H."/>
            <person name="Li H.F."/>
        </authorList>
    </citation>
    <scope>NUCLEOTIDE SEQUENCE [LARGE SCALE GENOMIC DNA]</scope>
    <source>
        <strain evidence="1 2">H-1</strain>
    </source>
</reference>
<dbReference type="SUPFAM" id="SSF82602">
    <property type="entry name" value="Nuclease A inhibitor (NuiA)"/>
    <property type="match status" value="1"/>
</dbReference>
<accession>A0ABR6VQU1</accession>
<keyword evidence="2" id="KW-1185">Reference proteome</keyword>
<protein>
    <submittedName>
        <fullName evidence="1">Nuclease A inhibitor family protein</fullName>
    </submittedName>
</protein>
<dbReference type="Proteomes" id="UP000659698">
    <property type="component" value="Unassembled WGS sequence"/>
</dbReference>
<name>A0ABR6VQU1_9BACT</name>
<dbReference type="RefSeq" id="WP_186635485.1">
    <property type="nucleotide sequence ID" value="NZ_JACOAF010000020.1"/>
</dbReference>
<dbReference type="InterPro" id="IPR036587">
    <property type="entry name" value="NucleaseA_inhib-like_sf"/>
</dbReference>
<gene>
    <name evidence="1" type="ORF">H7U12_07730</name>
</gene>
<organism evidence="1 2">
    <name type="scientific">Rufibacter sediminis</name>
    <dbReference type="NCBI Taxonomy" id="2762756"/>
    <lineage>
        <taxon>Bacteria</taxon>
        <taxon>Pseudomonadati</taxon>
        <taxon>Bacteroidota</taxon>
        <taxon>Cytophagia</taxon>
        <taxon>Cytophagales</taxon>
        <taxon>Hymenobacteraceae</taxon>
        <taxon>Rufibacter</taxon>
    </lineage>
</organism>
<evidence type="ECO:0000313" key="1">
    <source>
        <dbReference type="EMBL" id="MBC3539570.1"/>
    </source>
</evidence>
<dbReference type="Gene3D" id="3.40.1460.10">
    <property type="entry name" value="Nuclease A inhibitor-like"/>
    <property type="match status" value="1"/>
</dbReference>